<dbReference type="AlphaFoldDB" id="A0A0A7V2K5"/>
<gene>
    <name evidence="1" type="ORF">OY14_03285</name>
</gene>
<accession>A0A0A7V2K5</accession>
<dbReference type="GO" id="GO:0051539">
    <property type="term" value="F:4 iron, 4 sulfur cluster binding"/>
    <property type="evidence" value="ECO:0007669"/>
    <property type="project" value="TreeGrafter"/>
</dbReference>
<dbReference type="GO" id="GO:0006779">
    <property type="term" value="P:porphyrin-containing compound biosynthetic process"/>
    <property type="evidence" value="ECO:0007669"/>
    <property type="project" value="TreeGrafter"/>
</dbReference>
<dbReference type="PANTHER" id="PTHR13932:SF5">
    <property type="entry name" value="RADICAL S-ADENOSYL METHIONINE DOMAIN-CONTAINING PROTEIN 1, MITOCHONDRIAL"/>
    <property type="match status" value="1"/>
</dbReference>
<dbReference type="PANTHER" id="PTHR13932">
    <property type="entry name" value="COPROPORPHYRINIGEN III OXIDASE"/>
    <property type="match status" value="1"/>
</dbReference>
<dbReference type="SUPFAM" id="SSF102114">
    <property type="entry name" value="Radical SAM enzymes"/>
    <property type="match status" value="1"/>
</dbReference>
<organism evidence="1 2">
    <name type="scientific">Borreliella chilensis</name>
    <dbReference type="NCBI Taxonomy" id="1245910"/>
    <lineage>
        <taxon>Bacteria</taxon>
        <taxon>Pseudomonadati</taxon>
        <taxon>Spirochaetota</taxon>
        <taxon>Spirochaetia</taxon>
        <taxon>Spirochaetales</taxon>
        <taxon>Borreliaceae</taxon>
        <taxon>Borreliella</taxon>
    </lineage>
</organism>
<sequence length="382" mass="45354">MRVDLLSLSELSLYINMSFCCKDLNIFNRILGELKNHLILLGHPMVKTLYIKHLDFYLCRQDNLKFILNSLSKCINLDLLEEFTLEIIPYYVDFEKFKLLDEFCITRINLNLQSFSLKFRKIMGMPEISYKKINTLINNIRKFPFDLNIDMTINIPSQKKYHLKCDLKELLLYAPEHVCFSEFIYEDVRLILRDFDCSVHNDGIDSENLWFCALECLESNGYINYEISNFAFKGHESKHNKLNWELKPYLGLGLYAVSLLFCNDKDNNVRALIRKASSSFEANNHLATFELLEDLEFFVYHFIQGLGTAKGVNLRFLRSKFEYDEKQFFQFINYCSTLSRKLVFDNNIMLLKGNERFKLDFYLVKIINYFNDNFFKVKLKHP</sequence>
<keyword evidence="2" id="KW-1185">Reference proteome</keyword>
<reference evidence="1 2" key="1">
    <citation type="journal article" date="2015" name="Genome Announc.">
        <title>Genome Sequence of Borrelia chilensis VA1, a South American Member of the Lyme Borreliosis Group.</title>
        <authorList>
            <person name="Huang W."/>
            <person name="Ojaimi C."/>
            <person name="Fallon J.T."/>
            <person name="Travisany D."/>
            <person name="Maass A."/>
            <person name="Ivanova L."/>
            <person name="Tomova A."/>
            <person name="Gonzalez-Acuna D."/>
            <person name="Godfrey H.P."/>
            <person name="Cabello F.C."/>
        </authorList>
    </citation>
    <scope>NUCLEOTIDE SEQUENCE [LARGE SCALE GENOMIC DNA]</scope>
    <source>
        <strain evidence="1 2">VA1</strain>
    </source>
</reference>
<proteinExistence type="predicted"/>
<dbReference type="NCBIfam" id="TIGR04419">
    <property type="entry name" value="no_iron_rSAM"/>
    <property type="match status" value="1"/>
</dbReference>
<dbReference type="Proteomes" id="UP000030940">
    <property type="component" value="Chromosome"/>
</dbReference>
<dbReference type="EMBL" id="CP009910">
    <property type="protein sequence ID" value="AJA90447.1"/>
    <property type="molecule type" value="Genomic_DNA"/>
</dbReference>
<dbReference type="InterPro" id="IPR030933">
    <property type="entry name" value="Non_iron_rSAM"/>
</dbReference>
<protein>
    <submittedName>
        <fullName evidence="1">Coproporphyrinogen III oxidase</fullName>
    </submittedName>
</protein>
<evidence type="ECO:0000313" key="1">
    <source>
        <dbReference type="EMBL" id="AJA90447.1"/>
    </source>
</evidence>
<dbReference type="STRING" id="1245910.OY14_03285"/>
<dbReference type="GO" id="GO:0005737">
    <property type="term" value="C:cytoplasm"/>
    <property type="evidence" value="ECO:0007669"/>
    <property type="project" value="TreeGrafter"/>
</dbReference>
<dbReference type="HOGENOM" id="CLU_027579_2_2_12"/>
<name>A0A0A7V2K5_9SPIR</name>
<evidence type="ECO:0000313" key="2">
    <source>
        <dbReference type="Proteomes" id="UP000030940"/>
    </source>
</evidence>
<dbReference type="InterPro" id="IPR034505">
    <property type="entry name" value="Coproporphyrinogen-III_oxidase"/>
</dbReference>
<dbReference type="KEGG" id="bchi:OY14_03285"/>
<dbReference type="InterPro" id="IPR058240">
    <property type="entry name" value="rSAM_sf"/>
</dbReference>